<proteinExistence type="predicted"/>
<evidence type="ECO:0000256" key="2">
    <source>
        <dbReference type="SAM" id="MobiDB-lite"/>
    </source>
</evidence>
<feature type="region of interest" description="Disordered" evidence="2">
    <location>
        <begin position="106"/>
        <end position="158"/>
    </location>
</feature>
<sequence>MGVSRPTRQAGTLKQGQSARKATRTRTLGTTGGMLRPDKWGIAARRRKPRVNAAGTFACTRGVIARVRVNGGLPTVLRLSGRKGRNRSCDVRLAKIVGLQVVPPREPLFGSHRRRAEDNRAARSQHASSPDNAAERLAGTDGINSENKTHPAHDDVHGAGTAHAVKAGVPLPQKDEPLVESDAPQARDPAVQPLARDRSLAPLKGGLIAHMEAWLRDTAQKMGLLMGPRTAAAKPAALRPQPTVPAITRANREIRALRAENEKLRQRLQALEGVPWTSEPAR</sequence>
<evidence type="ECO:0000256" key="1">
    <source>
        <dbReference type="SAM" id="Coils"/>
    </source>
</evidence>
<feature type="compositionally biased region" description="Basic and acidic residues" evidence="2">
    <location>
        <begin position="147"/>
        <end position="157"/>
    </location>
</feature>
<dbReference type="EMBL" id="BMLK01000022">
    <property type="protein sequence ID" value="GGN58326.1"/>
    <property type="molecule type" value="Genomic_DNA"/>
</dbReference>
<feature type="compositionally biased region" description="Polar residues" evidence="2">
    <location>
        <begin position="1"/>
        <end position="20"/>
    </location>
</feature>
<keyword evidence="4" id="KW-1185">Reference proteome</keyword>
<evidence type="ECO:0000313" key="3">
    <source>
        <dbReference type="EMBL" id="GGN58326.1"/>
    </source>
</evidence>
<keyword evidence="1" id="KW-0175">Coiled coil</keyword>
<reference evidence="4" key="1">
    <citation type="journal article" date="2019" name="Int. J. Syst. Evol. Microbiol.">
        <title>The Global Catalogue of Microorganisms (GCM) 10K type strain sequencing project: providing services to taxonomists for standard genome sequencing and annotation.</title>
        <authorList>
            <consortium name="The Broad Institute Genomics Platform"/>
            <consortium name="The Broad Institute Genome Sequencing Center for Infectious Disease"/>
            <person name="Wu L."/>
            <person name="Ma J."/>
        </authorList>
    </citation>
    <scope>NUCLEOTIDE SEQUENCE [LARGE SCALE GENOMIC DNA]</scope>
    <source>
        <strain evidence="4">CGMCC 1.6784</strain>
    </source>
</reference>
<protein>
    <recommendedName>
        <fullName evidence="5">Transposase</fullName>
    </recommendedName>
</protein>
<comment type="caution">
    <text evidence="3">The sequence shown here is derived from an EMBL/GenBank/DDBJ whole genome shotgun (WGS) entry which is preliminary data.</text>
</comment>
<feature type="coiled-coil region" evidence="1">
    <location>
        <begin position="247"/>
        <end position="274"/>
    </location>
</feature>
<evidence type="ECO:0000313" key="4">
    <source>
        <dbReference type="Proteomes" id="UP000605099"/>
    </source>
</evidence>
<accession>A0ABQ2JX87</accession>
<name>A0ABQ2JX87_9SPHN</name>
<gene>
    <name evidence="3" type="ORF">GCM10011349_37790</name>
</gene>
<evidence type="ECO:0008006" key="5">
    <source>
        <dbReference type="Google" id="ProtNLM"/>
    </source>
</evidence>
<dbReference type="Proteomes" id="UP000605099">
    <property type="component" value="Unassembled WGS sequence"/>
</dbReference>
<feature type="region of interest" description="Disordered" evidence="2">
    <location>
        <begin position="1"/>
        <end position="25"/>
    </location>
</feature>
<organism evidence="3 4">
    <name type="scientific">Novosphingobium indicum</name>
    <dbReference type="NCBI Taxonomy" id="462949"/>
    <lineage>
        <taxon>Bacteria</taxon>
        <taxon>Pseudomonadati</taxon>
        <taxon>Pseudomonadota</taxon>
        <taxon>Alphaproteobacteria</taxon>
        <taxon>Sphingomonadales</taxon>
        <taxon>Sphingomonadaceae</taxon>
        <taxon>Novosphingobium</taxon>
    </lineage>
</organism>